<dbReference type="Proteomes" id="UP000718564">
    <property type="component" value="Unassembled WGS sequence"/>
</dbReference>
<reference evidence="1 2" key="1">
    <citation type="submission" date="2018-06" db="EMBL/GenBank/DDBJ databases">
        <title>Comparative genomics of Brasilonema spp. strains.</title>
        <authorList>
            <person name="Alvarenga D.O."/>
            <person name="Fiore M.F."/>
            <person name="Varani A.M."/>
        </authorList>
    </citation>
    <scope>NUCLEOTIDE SEQUENCE [LARGE SCALE GENOMIC DNA]</scope>
    <source>
        <strain evidence="1 2">SPC951</strain>
    </source>
</reference>
<dbReference type="Gene3D" id="1.10.287.2170">
    <property type="match status" value="1"/>
</dbReference>
<keyword evidence="2" id="KW-1185">Reference proteome</keyword>
<dbReference type="EMBL" id="QMEB01000136">
    <property type="protein sequence ID" value="NMG21071.1"/>
    <property type="molecule type" value="Genomic_DNA"/>
</dbReference>
<organism evidence="1 2">
    <name type="scientific">Brasilonema bromeliae SPC951</name>
    <dbReference type="NCBI Taxonomy" id="385972"/>
    <lineage>
        <taxon>Bacteria</taxon>
        <taxon>Bacillati</taxon>
        <taxon>Cyanobacteriota</taxon>
        <taxon>Cyanophyceae</taxon>
        <taxon>Nostocales</taxon>
        <taxon>Scytonemataceae</taxon>
        <taxon>Brasilonema</taxon>
        <taxon>Bromeliae group (in: Brasilonema)</taxon>
    </lineage>
</organism>
<comment type="caution">
    <text evidence="1">The sequence shown here is derived from an EMBL/GenBank/DDBJ whole genome shotgun (WGS) entry which is preliminary data.</text>
</comment>
<sequence length="67" mass="7735">LVFAICEEFETEVVIINKSNEEVPFEQELVQDMIELITVFSARLYGSRSKKNKKLIDGMTQVVKEVQ</sequence>
<proteinExistence type="predicted"/>
<evidence type="ECO:0000313" key="2">
    <source>
        <dbReference type="Proteomes" id="UP000718564"/>
    </source>
</evidence>
<name>A0ABX1PB29_9CYAN</name>
<gene>
    <name evidence="1" type="ORF">DP116_17075</name>
</gene>
<feature type="non-terminal residue" evidence="1">
    <location>
        <position position="1"/>
    </location>
</feature>
<protein>
    <submittedName>
        <fullName evidence="1">IS607 family transposase</fullName>
    </submittedName>
</protein>
<accession>A0ABX1PB29</accession>
<evidence type="ECO:0000313" key="1">
    <source>
        <dbReference type="EMBL" id="NMG21071.1"/>
    </source>
</evidence>